<dbReference type="KEGG" id="sro:Sros_6936"/>
<feature type="compositionally biased region" description="Pro residues" evidence="1">
    <location>
        <begin position="113"/>
        <end position="134"/>
    </location>
</feature>
<sequence>MRPARRPAAPVSPRPPPLRPRADPRSSSPPVPPPDRRSLPHRLRAPVPPPGPSKNPVPPPGLRRTPVSLPGLRRAPVSLPGLQRAPVSLPGLQRAPVSLPGLQRAPAQTPSRTPAPPPGLSTRPAPPPGLPWHPVPSRKPGSAFRASATSRCHLRAFHTASGPPTQPPLPRAASPSTQPPGLPGHPHAFGSSRGAPCTAPDRLRSGAVVVGRAAVASLVPGGGRLCPGRRMSAARTRHRQLSRSCPVLAGRPAPVWQEAASGRQLAAFDLPGPWAAESAELGVQEQIRSPRKWMKK</sequence>
<evidence type="ECO:0000313" key="3">
    <source>
        <dbReference type="Proteomes" id="UP000002029"/>
    </source>
</evidence>
<gene>
    <name evidence="2" type="ordered locus">Sros_6936</name>
</gene>
<feature type="region of interest" description="Disordered" evidence="1">
    <location>
        <begin position="1"/>
        <end position="200"/>
    </location>
</feature>
<dbReference type="HOGENOM" id="CLU_939837_0_0_11"/>
<name>D2B7B2_STRRD</name>
<feature type="compositionally biased region" description="Pro residues" evidence="1">
    <location>
        <begin position="46"/>
        <end position="61"/>
    </location>
</feature>
<reference evidence="2 3" key="1">
    <citation type="journal article" date="2010" name="Stand. Genomic Sci.">
        <title>Complete genome sequence of Streptosporangium roseum type strain (NI 9100).</title>
        <authorList>
            <person name="Nolan M."/>
            <person name="Sikorski J."/>
            <person name="Jando M."/>
            <person name="Lucas S."/>
            <person name="Lapidus A."/>
            <person name="Glavina Del Rio T."/>
            <person name="Chen F."/>
            <person name="Tice H."/>
            <person name="Pitluck S."/>
            <person name="Cheng J.F."/>
            <person name="Chertkov O."/>
            <person name="Sims D."/>
            <person name="Meincke L."/>
            <person name="Brettin T."/>
            <person name="Han C."/>
            <person name="Detter J.C."/>
            <person name="Bruce D."/>
            <person name="Goodwin L."/>
            <person name="Land M."/>
            <person name="Hauser L."/>
            <person name="Chang Y.J."/>
            <person name="Jeffries C.D."/>
            <person name="Ivanova N."/>
            <person name="Mavromatis K."/>
            <person name="Mikhailova N."/>
            <person name="Chen A."/>
            <person name="Palaniappan K."/>
            <person name="Chain P."/>
            <person name="Rohde M."/>
            <person name="Goker M."/>
            <person name="Bristow J."/>
            <person name="Eisen J.A."/>
            <person name="Markowitz V."/>
            <person name="Hugenholtz P."/>
            <person name="Kyrpides N.C."/>
            <person name="Klenk H.P."/>
        </authorList>
    </citation>
    <scope>NUCLEOTIDE SEQUENCE [LARGE SCALE GENOMIC DNA]</scope>
    <source>
        <strain evidence="3">ATCC 12428 / DSM 43021 / JCM 3005 / NI 9100</strain>
    </source>
</reference>
<dbReference type="Proteomes" id="UP000002029">
    <property type="component" value="Chromosome"/>
</dbReference>
<proteinExistence type="predicted"/>
<evidence type="ECO:0000256" key="1">
    <source>
        <dbReference type="SAM" id="MobiDB-lite"/>
    </source>
</evidence>
<accession>D2B7B2</accession>
<protein>
    <submittedName>
        <fullName evidence="2">OmpA family protein</fullName>
    </submittedName>
</protein>
<organism evidence="2 3">
    <name type="scientific">Streptosporangium roseum (strain ATCC 12428 / DSM 43021 / JCM 3005 / KCTC 9067 / NCIMB 10171 / NRRL 2505 / NI 9100)</name>
    <dbReference type="NCBI Taxonomy" id="479432"/>
    <lineage>
        <taxon>Bacteria</taxon>
        <taxon>Bacillati</taxon>
        <taxon>Actinomycetota</taxon>
        <taxon>Actinomycetes</taxon>
        <taxon>Streptosporangiales</taxon>
        <taxon>Streptosporangiaceae</taxon>
        <taxon>Streptosporangium</taxon>
    </lineage>
</organism>
<dbReference type="STRING" id="479432.Sros_6936"/>
<dbReference type="EMBL" id="CP001814">
    <property type="protein sequence ID" value="ACZ89637.1"/>
    <property type="molecule type" value="Genomic_DNA"/>
</dbReference>
<dbReference type="AlphaFoldDB" id="D2B7B2"/>
<keyword evidence="3" id="KW-1185">Reference proteome</keyword>
<feature type="compositionally biased region" description="Pro residues" evidence="1">
    <location>
        <begin position="10"/>
        <end position="19"/>
    </location>
</feature>
<evidence type="ECO:0000313" key="2">
    <source>
        <dbReference type="EMBL" id="ACZ89637.1"/>
    </source>
</evidence>